<dbReference type="PANTHER" id="PTHR28657:SF5">
    <property type="entry name" value="INDOLEAMINE 2,3-DIOXYGENASE"/>
    <property type="match status" value="1"/>
</dbReference>
<dbReference type="Proteomes" id="UP001197609">
    <property type="component" value="Unassembled WGS sequence"/>
</dbReference>
<dbReference type="InterPro" id="IPR037217">
    <property type="entry name" value="Trp/Indoleamine_2_3_dOase-like"/>
</dbReference>
<comment type="caution">
    <text evidence="3">The sequence shown here is derived from an EMBL/GenBank/DDBJ whole genome shotgun (WGS) entry which is preliminary data.</text>
</comment>
<protein>
    <submittedName>
        <fullName evidence="3">Indoleamine 2,3-dioxygenase</fullName>
    </submittedName>
</protein>
<dbReference type="PANTHER" id="PTHR28657">
    <property type="entry name" value="INDOLEAMINE 2,3-DIOXYGENASE"/>
    <property type="match status" value="1"/>
</dbReference>
<dbReference type="Gene3D" id="1.20.58.480">
    <property type="match status" value="1"/>
</dbReference>
<reference evidence="3 4" key="1">
    <citation type="journal article" date="2021" name="bioRxiv">
        <title>Unraveling nitrogen, sulfur and carbon metabolic pathways and microbial community transcriptional responses to substrate deprivation and toxicity stresses in a bioreactor mimicking anoxic brackish coastal sediment conditions.</title>
        <authorList>
            <person name="Martins P.D."/>
            <person name="Echeveste M.J."/>
            <person name="Arshad A."/>
            <person name="Kurth J."/>
            <person name="Ouboter H."/>
            <person name="Jetten M.S.M."/>
            <person name="Welte C.U."/>
        </authorList>
    </citation>
    <scope>NUCLEOTIDE SEQUENCE [LARGE SCALE GENOMIC DNA]</scope>
    <source>
        <strain evidence="3">MAG_38</strain>
    </source>
</reference>
<evidence type="ECO:0000256" key="1">
    <source>
        <dbReference type="ARBA" id="ARBA00022723"/>
    </source>
</evidence>
<accession>A0AAJ1EKC7</accession>
<evidence type="ECO:0000313" key="3">
    <source>
        <dbReference type="EMBL" id="MBZ0161071.1"/>
    </source>
</evidence>
<dbReference type="GO" id="GO:0016491">
    <property type="term" value="F:oxidoreductase activity"/>
    <property type="evidence" value="ECO:0007669"/>
    <property type="project" value="UniProtKB-ARBA"/>
</dbReference>
<dbReference type="InterPro" id="IPR000898">
    <property type="entry name" value="Indolamine_dOase"/>
</dbReference>
<organism evidence="3 4">
    <name type="scientific">Candidatus Methylomirabilis tolerans</name>
    <dbReference type="NCBI Taxonomy" id="3123416"/>
    <lineage>
        <taxon>Bacteria</taxon>
        <taxon>Candidatus Methylomirabilota</taxon>
        <taxon>Candidatus Methylomirabilia</taxon>
        <taxon>Candidatus Methylomirabilales</taxon>
        <taxon>Candidatus Methylomirabilaceae</taxon>
        <taxon>Candidatus Methylomirabilis</taxon>
    </lineage>
</organism>
<evidence type="ECO:0000313" key="4">
    <source>
        <dbReference type="Proteomes" id="UP001197609"/>
    </source>
</evidence>
<evidence type="ECO:0000256" key="2">
    <source>
        <dbReference type="ARBA" id="ARBA00023004"/>
    </source>
</evidence>
<dbReference type="GO" id="GO:0019441">
    <property type="term" value="P:L-tryptophan catabolic process to kynurenine"/>
    <property type="evidence" value="ECO:0007669"/>
    <property type="project" value="InterPro"/>
</dbReference>
<name>A0AAJ1EKC7_9BACT</name>
<gene>
    <name evidence="3" type="ORF">K8G79_13235</name>
</gene>
<keyword evidence="2" id="KW-0408">Iron</keyword>
<dbReference type="SUPFAM" id="SSF140959">
    <property type="entry name" value="Indolic compounds 2,3-dioxygenase-like"/>
    <property type="match status" value="1"/>
</dbReference>
<sequence>MNHDSTQLQNEVSLLMEQHGVSFETGFLAEQPLRWLPKNAADATQVNDFMRLDAMAYALEQTISERKVAESIKRLTVPRWSFEDLPWPVVSRLMLIYAMFTHAYFREVYPYRNVSELMQDRSPKILPAQLAAPLWRASRRIGMEPTMSYGLYGLWNYYRKDPEKPVSMDNIELLHSFTGTLDERWFVWIHQAVEVAFAPAISELLTACLLSRVSDPDGSIPRLRSLEDNVIVREMTQCLNSATKAARDAVVVLKRMREHCDYGTYFNRVRLFFTFPNSVVFEGVEELGDEPQQKLGETGGQTPFMHFQLAVAGIDHDDDPYFPRMRGYMAKPFRDLVELVKQTSKIRSFVLEQRHNKPLVQAYNALIQAIPLDWRIVHMSLVDDFIGQFGEGHGTGKPPLDWLSALHKKATSYLIEA</sequence>
<dbReference type="AlphaFoldDB" id="A0AAJ1EKC7"/>
<dbReference type="Pfam" id="PF01231">
    <property type="entry name" value="IDO"/>
    <property type="match status" value="1"/>
</dbReference>
<dbReference type="EMBL" id="JAIOIU010000167">
    <property type="protein sequence ID" value="MBZ0161071.1"/>
    <property type="molecule type" value="Genomic_DNA"/>
</dbReference>
<keyword evidence="1" id="KW-0479">Metal-binding</keyword>
<dbReference type="GO" id="GO:0046872">
    <property type="term" value="F:metal ion binding"/>
    <property type="evidence" value="ECO:0007669"/>
    <property type="project" value="UniProtKB-KW"/>
</dbReference>
<dbReference type="GO" id="GO:0020037">
    <property type="term" value="F:heme binding"/>
    <property type="evidence" value="ECO:0007669"/>
    <property type="project" value="InterPro"/>
</dbReference>
<proteinExistence type="predicted"/>